<dbReference type="PRINTS" id="PR00019">
    <property type="entry name" value="LEURICHRPT"/>
</dbReference>
<dbReference type="PANTHER" id="PTHR48054:SF25">
    <property type="entry name" value="LEUCINE-RICH REPEAT (LRR) FAMILY PROTEIN"/>
    <property type="match status" value="1"/>
</dbReference>
<reference evidence="5" key="2">
    <citation type="submission" date="2021-12" db="EMBL/GenBank/DDBJ databases">
        <title>Resequencing data analysis of finger millet.</title>
        <authorList>
            <person name="Hatakeyama M."/>
            <person name="Aluri S."/>
            <person name="Balachadran M.T."/>
            <person name="Sivarajan S.R."/>
            <person name="Poveda L."/>
            <person name="Shimizu-Inatsugi R."/>
            <person name="Schlapbach R."/>
            <person name="Sreeman S.M."/>
            <person name="Shimizu K.K."/>
        </authorList>
    </citation>
    <scope>NUCLEOTIDE SEQUENCE</scope>
</reference>
<gene>
    <name evidence="5" type="primary">gb13519</name>
    <name evidence="5" type="ORF">PR202_gb13519</name>
</gene>
<evidence type="ECO:0000256" key="3">
    <source>
        <dbReference type="SAM" id="SignalP"/>
    </source>
</evidence>
<dbReference type="Pfam" id="PF00560">
    <property type="entry name" value="LRR_1"/>
    <property type="match status" value="2"/>
</dbReference>
<proteinExistence type="predicted"/>
<dbReference type="InterPro" id="IPR052592">
    <property type="entry name" value="LRR-RLK"/>
</dbReference>
<dbReference type="AlphaFoldDB" id="A0AAV5ESU8"/>
<protein>
    <recommendedName>
        <fullName evidence="4">Leucine-rich repeat-containing N-terminal plant-type domain-containing protein</fullName>
    </recommendedName>
</protein>
<organism evidence="5 6">
    <name type="scientific">Eleusine coracana subsp. coracana</name>
    <dbReference type="NCBI Taxonomy" id="191504"/>
    <lineage>
        <taxon>Eukaryota</taxon>
        <taxon>Viridiplantae</taxon>
        <taxon>Streptophyta</taxon>
        <taxon>Embryophyta</taxon>
        <taxon>Tracheophyta</taxon>
        <taxon>Spermatophyta</taxon>
        <taxon>Magnoliopsida</taxon>
        <taxon>Liliopsida</taxon>
        <taxon>Poales</taxon>
        <taxon>Poaceae</taxon>
        <taxon>PACMAD clade</taxon>
        <taxon>Chloridoideae</taxon>
        <taxon>Cynodonteae</taxon>
        <taxon>Eleusininae</taxon>
        <taxon>Eleusine</taxon>
    </lineage>
</organism>
<accession>A0AAV5ESU8</accession>
<comment type="caution">
    <text evidence="5">The sequence shown here is derived from an EMBL/GenBank/DDBJ whole genome shotgun (WGS) entry which is preliminary data.</text>
</comment>
<dbReference type="PANTHER" id="PTHR48054">
    <property type="entry name" value="RECEPTOR KINASE-LIKE PROTEIN XA21"/>
    <property type="match status" value="1"/>
</dbReference>
<dbReference type="EMBL" id="BQKI01000078">
    <property type="protein sequence ID" value="GJN25661.1"/>
    <property type="molecule type" value="Genomic_DNA"/>
</dbReference>
<keyword evidence="1" id="KW-0433">Leucine-rich repeat</keyword>
<keyword evidence="3" id="KW-0732">Signal</keyword>
<dbReference type="Gene3D" id="3.80.10.10">
    <property type="entry name" value="Ribonuclease Inhibitor"/>
    <property type="match status" value="1"/>
</dbReference>
<dbReference type="Pfam" id="PF08263">
    <property type="entry name" value="LRRNT_2"/>
    <property type="match status" value="1"/>
</dbReference>
<evidence type="ECO:0000313" key="5">
    <source>
        <dbReference type="EMBL" id="GJN25661.1"/>
    </source>
</evidence>
<name>A0AAV5ESU8_ELECO</name>
<dbReference type="FunFam" id="3.80.10.10:FF:000221">
    <property type="entry name" value="Leucine-rich repeat receptor-like protein kinase PXL1"/>
    <property type="match status" value="1"/>
</dbReference>
<dbReference type="Pfam" id="PF13855">
    <property type="entry name" value="LRR_8"/>
    <property type="match status" value="1"/>
</dbReference>
<evidence type="ECO:0000256" key="1">
    <source>
        <dbReference type="ARBA" id="ARBA00022614"/>
    </source>
</evidence>
<evidence type="ECO:0000259" key="4">
    <source>
        <dbReference type="Pfam" id="PF08263"/>
    </source>
</evidence>
<dbReference type="InterPro" id="IPR013210">
    <property type="entry name" value="LRR_N_plant-typ"/>
</dbReference>
<dbReference type="InterPro" id="IPR001611">
    <property type="entry name" value="Leu-rich_rpt"/>
</dbReference>
<feature type="chain" id="PRO_5043327273" description="Leucine-rich repeat-containing N-terminal plant-type domain-containing protein" evidence="3">
    <location>
        <begin position="25"/>
        <end position="230"/>
    </location>
</feature>
<keyword evidence="2" id="KW-0677">Repeat</keyword>
<dbReference type="InterPro" id="IPR032675">
    <property type="entry name" value="LRR_dom_sf"/>
</dbReference>
<dbReference type="Proteomes" id="UP001054889">
    <property type="component" value="Unassembled WGS sequence"/>
</dbReference>
<feature type="domain" description="Leucine-rich repeat-containing N-terminal plant-type" evidence="4">
    <location>
        <begin position="31"/>
        <end position="62"/>
    </location>
</feature>
<evidence type="ECO:0000256" key="2">
    <source>
        <dbReference type="ARBA" id="ARBA00022737"/>
    </source>
</evidence>
<keyword evidence="6" id="KW-1185">Reference proteome</keyword>
<reference evidence="5" key="1">
    <citation type="journal article" date="2018" name="DNA Res.">
        <title>Multiple hybrid de novo genome assembly of finger millet, an orphan allotetraploid crop.</title>
        <authorList>
            <person name="Hatakeyama M."/>
            <person name="Aluri S."/>
            <person name="Balachadran M.T."/>
            <person name="Sivarajan S.R."/>
            <person name="Patrignani A."/>
            <person name="Gruter S."/>
            <person name="Poveda L."/>
            <person name="Shimizu-Inatsugi R."/>
            <person name="Baeten J."/>
            <person name="Francoijs K.J."/>
            <person name="Nataraja K.N."/>
            <person name="Reddy Y.A.N."/>
            <person name="Phadnis S."/>
            <person name="Ravikumar R.L."/>
            <person name="Schlapbach R."/>
            <person name="Sreeman S.M."/>
            <person name="Shimizu K.K."/>
        </authorList>
    </citation>
    <scope>NUCLEOTIDE SEQUENCE</scope>
</reference>
<evidence type="ECO:0000313" key="6">
    <source>
        <dbReference type="Proteomes" id="UP001054889"/>
    </source>
</evidence>
<sequence length="230" mass="24863">MPMLRRQHTRAYLCLLLVLVPCCGFQHYMADEEAQLLLQIKSAWGDPPVLAEWNASASAAHCIFGRLNKLQDLDLSENNLTGHLVVDGFAAVSLKMIYLGDNNLSGIIPDFFGRLENLTDLILYNNNFCGEIPASITRLPSLSYLDLENNRFNGTLPPELGKHSLYLAGVSVGNNDLTGAIPEGLCNGGNLYSFSASSNRLNGSIPAGLANCAALIKLNLGSNQLSGQVR</sequence>
<feature type="signal peptide" evidence="3">
    <location>
        <begin position="1"/>
        <end position="24"/>
    </location>
</feature>
<dbReference type="SUPFAM" id="SSF52058">
    <property type="entry name" value="L domain-like"/>
    <property type="match status" value="1"/>
</dbReference>